<keyword evidence="9" id="KW-1185">Reference proteome</keyword>
<evidence type="ECO:0000256" key="6">
    <source>
        <dbReference type="ARBA" id="ARBA00022989"/>
    </source>
</evidence>
<name>A0A7R8CXE2_LEPSM</name>
<keyword evidence="3" id="KW-0813">Transport</keyword>
<reference evidence="8" key="1">
    <citation type="submission" date="2021-02" db="EMBL/GenBank/DDBJ databases">
        <authorList>
            <person name="Bekaert M."/>
        </authorList>
    </citation>
    <scope>NUCLEOTIDE SEQUENCE</scope>
    <source>
        <strain evidence="8">IoA-00</strain>
    </source>
</reference>
<dbReference type="InterPro" id="IPR037185">
    <property type="entry name" value="EmrE-like"/>
</dbReference>
<comment type="similarity">
    <text evidence="2">Belongs to the nucleotide-sugar transporter family. SLC35B subfamily.</text>
</comment>
<dbReference type="GO" id="GO:0000139">
    <property type="term" value="C:Golgi membrane"/>
    <property type="evidence" value="ECO:0007669"/>
    <property type="project" value="TreeGrafter"/>
</dbReference>
<dbReference type="InterPro" id="IPR013657">
    <property type="entry name" value="SCL35B1-4/HUT1"/>
</dbReference>
<dbReference type="OrthoDB" id="78344at2759"/>
<evidence type="ECO:0000256" key="5">
    <source>
        <dbReference type="ARBA" id="ARBA00022824"/>
    </source>
</evidence>
<evidence type="ECO:0000256" key="1">
    <source>
        <dbReference type="ARBA" id="ARBA00004477"/>
    </source>
</evidence>
<evidence type="ECO:0000256" key="7">
    <source>
        <dbReference type="ARBA" id="ARBA00023136"/>
    </source>
</evidence>
<keyword evidence="5" id="KW-0256">Endoplasmic reticulum</keyword>
<dbReference type="PANTHER" id="PTHR10778">
    <property type="entry name" value="SOLUTE CARRIER FAMILY 35 MEMBER B"/>
    <property type="match status" value="1"/>
</dbReference>
<keyword evidence="7" id="KW-0472">Membrane</keyword>
<proteinExistence type="inferred from homology"/>
<evidence type="ECO:0000256" key="4">
    <source>
        <dbReference type="ARBA" id="ARBA00022692"/>
    </source>
</evidence>
<evidence type="ECO:0000256" key="2">
    <source>
        <dbReference type="ARBA" id="ARBA00010694"/>
    </source>
</evidence>
<dbReference type="Proteomes" id="UP000675881">
    <property type="component" value="Chromosome 4"/>
</dbReference>
<evidence type="ECO:0000313" key="9">
    <source>
        <dbReference type="Proteomes" id="UP000675881"/>
    </source>
</evidence>
<protein>
    <submittedName>
        <fullName evidence="8">SLC35B1</fullName>
    </submittedName>
</protein>
<dbReference type="SUPFAM" id="SSF103481">
    <property type="entry name" value="Multidrug resistance efflux transporter EmrE"/>
    <property type="match status" value="2"/>
</dbReference>
<dbReference type="EMBL" id="HG994583">
    <property type="protein sequence ID" value="CAF2930158.1"/>
    <property type="molecule type" value="Genomic_DNA"/>
</dbReference>
<organism evidence="8 9">
    <name type="scientific">Lepeophtheirus salmonis</name>
    <name type="common">Salmon louse</name>
    <name type="synonym">Caligus salmonis</name>
    <dbReference type="NCBI Taxonomy" id="72036"/>
    <lineage>
        <taxon>Eukaryota</taxon>
        <taxon>Metazoa</taxon>
        <taxon>Ecdysozoa</taxon>
        <taxon>Arthropoda</taxon>
        <taxon>Crustacea</taxon>
        <taxon>Multicrustacea</taxon>
        <taxon>Hexanauplia</taxon>
        <taxon>Copepoda</taxon>
        <taxon>Siphonostomatoida</taxon>
        <taxon>Caligidae</taxon>
        <taxon>Lepeophtheirus</taxon>
    </lineage>
</organism>
<dbReference type="PANTHER" id="PTHR10778:SF10">
    <property type="entry name" value="SOLUTE CARRIER FAMILY 35 MEMBER B1"/>
    <property type="match status" value="1"/>
</dbReference>
<dbReference type="Pfam" id="PF08449">
    <property type="entry name" value="UAA"/>
    <property type="match status" value="2"/>
</dbReference>
<keyword evidence="6" id="KW-1133">Transmembrane helix</keyword>
<accession>A0A7R8CXE2</accession>
<dbReference type="GO" id="GO:0005460">
    <property type="term" value="F:UDP-glucose transmembrane transporter activity"/>
    <property type="evidence" value="ECO:0007669"/>
    <property type="project" value="TreeGrafter"/>
</dbReference>
<comment type="subcellular location">
    <subcellularLocation>
        <location evidence="1">Endoplasmic reticulum membrane</location>
        <topology evidence="1">Multi-pass membrane protein</topology>
    </subcellularLocation>
</comment>
<dbReference type="GO" id="GO:0005789">
    <property type="term" value="C:endoplasmic reticulum membrane"/>
    <property type="evidence" value="ECO:0007669"/>
    <property type="project" value="UniProtKB-SubCell"/>
</dbReference>
<sequence>MNDSGKKNLKFLSCVFGIFGFYFLYGILQERITRVNYGDERFTYIFALIFVQCIFNLFYAIFVSKFFFKTTFTYLTAMVASNKALAWVNYPTQVIGKSCKPIPVMILGVLIGGKRYPLKKYFFILLVVIGIVLFMYKDQGKASSEKDDAFSLGIGELLLILSLTCDGLTGAVQERLKSTYRTSSTAMMMNMNLWSIRHPDFMPQLLSFFCFASALGQLFIYICVADFGPLPCSIITTTRKFFTVLGSVIFFGNSLISRQWIGTLFVFTGLILDGIFGKSAPSPIQIGRVSKVN</sequence>
<evidence type="ECO:0000313" key="8">
    <source>
        <dbReference type="EMBL" id="CAF2930158.1"/>
    </source>
</evidence>
<gene>
    <name evidence="8" type="ORF">LSAA_8290</name>
</gene>
<dbReference type="GO" id="GO:0005459">
    <property type="term" value="F:UDP-galactose transmembrane transporter activity"/>
    <property type="evidence" value="ECO:0007669"/>
    <property type="project" value="TreeGrafter"/>
</dbReference>
<dbReference type="AlphaFoldDB" id="A0A7R8CXE2"/>
<evidence type="ECO:0000256" key="3">
    <source>
        <dbReference type="ARBA" id="ARBA00022448"/>
    </source>
</evidence>
<keyword evidence="4" id="KW-0812">Transmembrane</keyword>